<evidence type="ECO:0000256" key="1">
    <source>
        <dbReference type="SAM" id="Coils"/>
    </source>
</evidence>
<evidence type="ECO:0000313" key="4">
    <source>
        <dbReference type="EMBL" id="SFK21759.1"/>
    </source>
</evidence>
<dbReference type="RefSeq" id="WP_139238070.1">
    <property type="nucleotide sequence ID" value="NZ_FOSG01000004.1"/>
</dbReference>
<feature type="region of interest" description="Disordered" evidence="2">
    <location>
        <begin position="183"/>
        <end position="241"/>
    </location>
</feature>
<dbReference type="EMBL" id="FOSG01000004">
    <property type="protein sequence ID" value="SFK21759.1"/>
    <property type="molecule type" value="Genomic_DNA"/>
</dbReference>
<feature type="transmembrane region" description="Helical" evidence="3">
    <location>
        <begin position="327"/>
        <end position="348"/>
    </location>
</feature>
<feature type="compositionally biased region" description="Low complexity" evidence="2">
    <location>
        <begin position="18"/>
        <end position="37"/>
    </location>
</feature>
<keyword evidence="3" id="KW-0812">Transmembrane</keyword>
<gene>
    <name evidence="4" type="ORF">SAMN05192584_104285</name>
</gene>
<keyword evidence="3" id="KW-0472">Membrane</keyword>
<feature type="coiled-coil region" evidence="1">
    <location>
        <begin position="124"/>
        <end position="158"/>
    </location>
</feature>
<dbReference type="Proteomes" id="UP000198928">
    <property type="component" value="Unassembled WGS sequence"/>
</dbReference>
<keyword evidence="5" id="KW-1185">Reference proteome</keyword>
<organism evidence="4 5">
    <name type="scientific">Streptomyces pini</name>
    <dbReference type="NCBI Taxonomy" id="1520580"/>
    <lineage>
        <taxon>Bacteria</taxon>
        <taxon>Bacillati</taxon>
        <taxon>Actinomycetota</taxon>
        <taxon>Actinomycetes</taxon>
        <taxon>Kitasatosporales</taxon>
        <taxon>Streptomycetaceae</taxon>
        <taxon>Streptomyces</taxon>
    </lineage>
</organism>
<feature type="region of interest" description="Disordered" evidence="2">
    <location>
        <begin position="1"/>
        <end position="69"/>
    </location>
</feature>
<dbReference type="OrthoDB" id="4252224at2"/>
<sequence>MSTTTTSEPPRPRRRRLPALPSAGRRSRGSAPRFRGAPSPTGTGRPLVLDERAEQKLLEASRRRGREAAGHGALDPLVLQGDDRVPHFAELASVRDRVIREIAEEAHHAEEQARFDDAHAQAEAERLRRETELIDRRLAETQEQIAATTRQLDLLAMRASRWSRFRDSVRTRLEERWIRARFPAPSTQVPTPRGPGDGAAPDTGEARQANTDPDWVTLQGAPEPPRRSEPPGNTPDTGTGLARAWEGLHKRPGIPGWMTWALLGVILAVEVPIYWVAYQPFHGIGSISADAQTGMLAVSSAILMVLLPHLAGHVLRRRPETGAVRQAWVPAFLLLAVWAALACLLGTVRAGYVMQTEEDTGAPRTPEGFTDPAAGGAASTSLIDRLDLAPQTVTWLFVALLLLSGGIGFLLGLCREHPHLNAYRTAVERRAELLRERELSVVEAELAQSTADTAEARREERRAAAEDRARAARDLYEAAAHAYLDGVSLEAADPAVTEAAMRLSGKWPLLPATRQGPAF</sequence>
<feature type="compositionally biased region" description="Basic and acidic residues" evidence="2">
    <location>
        <begin position="48"/>
        <end position="69"/>
    </location>
</feature>
<reference evidence="5" key="1">
    <citation type="submission" date="2016-10" db="EMBL/GenBank/DDBJ databases">
        <authorList>
            <person name="Varghese N."/>
            <person name="Submissions S."/>
        </authorList>
    </citation>
    <scope>NUCLEOTIDE SEQUENCE [LARGE SCALE GENOMIC DNA]</scope>
    <source>
        <strain evidence="5">PL19</strain>
    </source>
</reference>
<protein>
    <submittedName>
        <fullName evidence="4">Uncharacterized protein</fullName>
    </submittedName>
</protein>
<evidence type="ECO:0000313" key="5">
    <source>
        <dbReference type="Proteomes" id="UP000198928"/>
    </source>
</evidence>
<feature type="transmembrane region" description="Helical" evidence="3">
    <location>
        <begin position="295"/>
        <end position="315"/>
    </location>
</feature>
<proteinExistence type="predicted"/>
<accession>A0A1I3XR01</accession>
<feature type="transmembrane region" description="Helical" evidence="3">
    <location>
        <begin position="257"/>
        <end position="275"/>
    </location>
</feature>
<evidence type="ECO:0000256" key="3">
    <source>
        <dbReference type="SAM" id="Phobius"/>
    </source>
</evidence>
<name>A0A1I3XR01_9ACTN</name>
<keyword evidence="3" id="KW-1133">Transmembrane helix</keyword>
<dbReference type="AlphaFoldDB" id="A0A1I3XR01"/>
<feature type="transmembrane region" description="Helical" evidence="3">
    <location>
        <begin position="393"/>
        <end position="414"/>
    </location>
</feature>
<evidence type="ECO:0000256" key="2">
    <source>
        <dbReference type="SAM" id="MobiDB-lite"/>
    </source>
</evidence>
<keyword evidence="1" id="KW-0175">Coiled coil</keyword>